<organism evidence="14 15">
    <name type="scientific">Polyplosphaeria fusca</name>
    <dbReference type="NCBI Taxonomy" id="682080"/>
    <lineage>
        <taxon>Eukaryota</taxon>
        <taxon>Fungi</taxon>
        <taxon>Dikarya</taxon>
        <taxon>Ascomycota</taxon>
        <taxon>Pezizomycotina</taxon>
        <taxon>Dothideomycetes</taxon>
        <taxon>Pleosporomycetidae</taxon>
        <taxon>Pleosporales</taxon>
        <taxon>Tetraplosphaeriaceae</taxon>
        <taxon>Polyplosphaeria</taxon>
    </lineage>
</organism>
<feature type="compositionally biased region" description="Gly residues" evidence="10">
    <location>
        <begin position="828"/>
        <end position="849"/>
    </location>
</feature>
<dbReference type="InterPro" id="IPR006645">
    <property type="entry name" value="NGN-like_dom"/>
</dbReference>
<dbReference type="CDD" id="cd06082">
    <property type="entry name" value="KOW_Spt5_2"/>
    <property type="match status" value="1"/>
</dbReference>
<comment type="similarity">
    <text evidence="2 9">Belongs to the SPT5 family.</text>
</comment>
<dbReference type="InterPro" id="IPR039385">
    <property type="entry name" value="NGN_Euk"/>
</dbReference>
<dbReference type="CDD" id="cd06085">
    <property type="entry name" value="KOW_Spt5_5"/>
    <property type="match status" value="1"/>
</dbReference>
<dbReference type="GO" id="GO:0003729">
    <property type="term" value="F:mRNA binding"/>
    <property type="evidence" value="ECO:0007669"/>
    <property type="project" value="TreeGrafter"/>
</dbReference>
<feature type="domain" description="NusG-like N-terminal" evidence="11">
    <location>
        <begin position="197"/>
        <end position="288"/>
    </location>
</feature>
<dbReference type="AlphaFoldDB" id="A0A9P4QWV1"/>
<feature type="region of interest" description="Disordered" evidence="10">
    <location>
        <begin position="681"/>
        <end position="723"/>
    </location>
</feature>
<dbReference type="GO" id="GO:0006397">
    <property type="term" value="P:mRNA processing"/>
    <property type="evidence" value="ECO:0007669"/>
    <property type="project" value="UniProtKB-KW"/>
</dbReference>
<dbReference type="Pfam" id="PF23290">
    <property type="entry name" value="KOW5_SPT5"/>
    <property type="match status" value="1"/>
</dbReference>
<feature type="compositionally biased region" description="Acidic residues" evidence="10">
    <location>
        <begin position="107"/>
        <end position="127"/>
    </location>
</feature>
<feature type="domain" description="KOW" evidence="12">
    <location>
        <begin position="724"/>
        <end position="751"/>
    </location>
</feature>
<dbReference type="InterPro" id="IPR017071">
    <property type="entry name" value="TF_Spt5_eukaryote"/>
</dbReference>
<dbReference type="GO" id="GO:0006357">
    <property type="term" value="P:regulation of transcription by RNA polymerase II"/>
    <property type="evidence" value="ECO:0007669"/>
    <property type="project" value="InterPro"/>
</dbReference>
<keyword evidence="14" id="KW-0251">Elongation factor</keyword>
<feature type="compositionally biased region" description="Gly residues" evidence="10">
    <location>
        <begin position="887"/>
        <end position="898"/>
    </location>
</feature>
<proteinExistence type="inferred from homology"/>
<dbReference type="PANTHER" id="PTHR11125">
    <property type="entry name" value="SUPPRESSOR OF TY 5"/>
    <property type="match status" value="1"/>
</dbReference>
<evidence type="ECO:0000259" key="12">
    <source>
        <dbReference type="SMART" id="SM00739"/>
    </source>
</evidence>
<feature type="region of interest" description="Disordered" evidence="10">
    <location>
        <begin position="885"/>
        <end position="1014"/>
    </location>
</feature>
<accession>A0A9P4QWV1</accession>
<dbReference type="InterPro" id="IPR041976">
    <property type="entry name" value="KOW_Spt5_3"/>
</dbReference>
<dbReference type="InterPro" id="IPR005824">
    <property type="entry name" value="KOW"/>
</dbReference>
<sequence length="1014" mass="109103">MASYDNRSGSESEDDDFNPEPMVDEDDIPTNGHQKRKPTLVDEDEEEQAEAPSDRRADNDDEDDEEGGEDGEGDEEEDDEEDDEDEIQRPHKRRKNKQSRRNQYIDLEAEVDEDEDEEEELGDEDMPEETHPEDLEVVNETDDRRHRELDMKRQVEQHKDAEQLAKEYDEKYRRREMQRAQRGVAGGVPTTLPTVNDPSIWAIKCRPGKEREVVMSITKRLDEYITTGRAAKVYSVFERGGSMSGYIYVEADAKQDMLAAVEGISNVFMGSGQVAIDVKERPDLLRKRRRTPLEEGKFVRVLRPTLYKGDLAKVIEVHTNGLDCTLQIVPRLDYGMGEDANAADGGKRKRPMFGKVVDRPPQKLFNESEAKKKHMKNLSMTGSGSAKAFVYKGDDYHNGFLLKDVKVNHVSAENVNPKMEEIQFFSAPSADGSETVDLLAVQAAQKASQSGSQFVAGDNVEIYDGEQKGVRGTTVSVLGDIVTLRVIEGDLKGRQIDAPVKTLRKLFREGDHVKVIGGSKYVDEVGMVLNIKGAEVKVLSDATQTEFTVFSRDLKLAADSATLGPESQFELFDMVQIDAATVGIVVKVDREVLRVLTQNGDERQVIHSQVSSVLGRNRNAVATDRDGSEVRVDDKIKEHGGETRQGRVMYIHRGVLFIQSQEVSQNAGVFVVRGTNVNTLSTKSGRDKAQGPDLGQMNPAMQAGPGGGIGSGGTMAPPRTFGRDKMIGKTVTIKKGPYKGLLGIVKDTMGDEARIELHSKNKQISVKRELLGVKDPITGNSVDFGNKFPNRNRGGGGGYPGSNAQAGGRTPGWGNKSGPSWATPSGGRTPGWGGGRTPGWGGADGGRTAYGGDGSRTAYGGDGSRTAYGGATAYGGNDGSRTAYGGFNSGGRTPGGPSWGNAPSKSSNNLSAPTPGASYNAPTPAPYSAPTPGGYGAYSAPTPGGGPVDAPTPGGGYDAPTPAGGPTPKPYGYGGTYGATPAAAPTPGAWAETPWGGGPETPAPSGYDEDPRYD</sequence>
<feature type="domain" description="KOW" evidence="12">
    <location>
        <begin position="453"/>
        <end position="480"/>
    </location>
</feature>
<keyword evidence="6 9" id="KW-0539">Nucleus</keyword>
<feature type="compositionally biased region" description="Basic and acidic residues" evidence="10">
    <location>
        <begin position="141"/>
        <end position="164"/>
    </location>
</feature>
<dbReference type="Pfam" id="PF23284">
    <property type="entry name" value="KOW2_Spt5"/>
    <property type="match status" value="1"/>
</dbReference>
<dbReference type="Pfam" id="PF23291">
    <property type="entry name" value="KOW4_SPT5"/>
    <property type="match status" value="1"/>
</dbReference>
<dbReference type="InterPro" id="IPR039659">
    <property type="entry name" value="SPT5"/>
</dbReference>
<comment type="function">
    <text evidence="7 9">The SPT4-SPT5 complex mediates both activation and inhibition of transcription elongation, and plays a role in pre-mRNA processing. This complex seems to be important for the stability of the RNA polymerase II elongation machinery on the chromatin template but not for the inherent ability of this machinery to translocate down the gene.</text>
</comment>
<dbReference type="PANTHER" id="PTHR11125:SF7">
    <property type="entry name" value="TRANSCRIPTION ELONGATION FACTOR SPT5"/>
    <property type="match status" value="1"/>
</dbReference>
<dbReference type="Proteomes" id="UP000799444">
    <property type="component" value="Unassembled WGS sequence"/>
</dbReference>
<comment type="subcellular location">
    <subcellularLocation>
        <location evidence="1 9">Nucleus</location>
    </subcellularLocation>
</comment>
<dbReference type="CDD" id="cd06083">
    <property type="entry name" value="KOW_Spt5_3"/>
    <property type="match status" value="1"/>
</dbReference>
<keyword evidence="5 9" id="KW-0804">Transcription</keyword>
<evidence type="ECO:0000256" key="3">
    <source>
        <dbReference type="ARBA" id="ARBA00020181"/>
    </source>
</evidence>
<dbReference type="Gene3D" id="3.30.70.940">
    <property type="entry name" value="NusG, N-terminal domain"/>
    <property type="match status" value="1"/>
</dbReference>
<dbReference type="OrthoDB" id="28901at2759"/>
<evidence type="ECO:0000256" key="5">
    <source>
        <dbReference type="ARBA" id="ARBA00023163"/>
    </source>
</evidence>
<feature type="domain" description="Spt5 C-terminal" evidence="13">
    <location>
        <begin position="796"/>
        <end position="968"/>
    </location>
</feature>
<evidence type="ECO:0000313" key="14">
    <source>
        <dbReference type="EMBL" id="KAF2735167.1"/>
    </source>
</evidence>
<dbReference type="CDD" id="cd06084">
    <property type="entry name" value="KOW_Spt5_4"/>
    <property type="match status" value="1"/>
</dbReference>
<dbReference type="Pfam" id="PF03439">
    <property type="entry name" value="Spt5-NGN"/>
    <property type="match status" value="1"/>
</dbReference>
<evidence type="ECO:0000256" key="4">
    <source>
        <dbReference type="ARBA" id="ARBA00022664"/>
    </source>
</evidence>
<dbReference type="Pfam" id="PF11942">
    <property type="entry name" value="Spt5_N"/>
    <property type="match status" value="1"/>
</dbReference>
<dbReference type="InterPro" id="IPR041977">
    <property type="entry name" value="KOW_Spt5_4"/>
</dbReference>
<evidence type="ECO:0000259" key="13">
    <source>
        <dbReference type="SMART" id="SM01104"/>
    </source>
</evidence>
<feature type="compositionally biased region" description="Acidic residues" evidence="10">
    <location>
        <begin position="59"/>
        <end position="86"/>
    </location>
</feature>
<feature type="domain" description="KOW" evidence="12">
    <location>
        <begin position="292"/>
        <end position="320"/>
    </location>
</feature>
<comment type="caution">
    <text evidence="14">The sequence shown here is derived from an EMBL/GenBank/DDBJ whole genome shotgun (WGS) entry which is preliminary data.</text>
</comment>
<feature type="compositionally biased region" description="Gly residues" evidence="10">
    <location>
        <begin position="704"/>
        <end position="713"/>
    </location>
</feature>
<dbReference type="InterPro" id="IPR041978">
    <property type="entry name" value="KOW_Spt5_5"/>
</dbReference>
<dbReference type="PIRSF" id="PIRSF036945">
    <property type="entry name" value="Spt5"/>
    <property type="match status" value="1"/>
</dbReference>
<gene>
    <name evidence="14" type="ORF">EJ04DRAFT_465407</name>
</gene>
<dbReference type="GO" id="GO:0032784">
    <property type="term" value="P:regulation of DNA-templated transcription elongation"/>
    <property type="evidence" value="ECO:0007669"/>
    <property type="project" value="InterPro"/>
</dbReference>
<dbReference type="GO" id="GO:0006368">
    <property type="term" value="P:transcription elongation by RNA polymerase II"/>
    <property type="evidence" value="ECO:0007669"/>
    <property type="project" value="TreeGrafter"/>
</dbReference>
<dbReference type="InterPro" id="IPR024945">
    <property type="entry name" value="Spt5_C_dom"/>
</dbReference>
<dbReference type="SMART" id="SM00738">
    <property type="entry name" value="NGN"/>
    <property type="match status" value="1"/>
</dbReference>
<dbReference type="InterPro" id="IPR022581">
    <property type="entry name" value="Spt5_N"/>
</dbReference>
<dbReference type="InterPro" id="IPR057936">
    <property type="entry name" value="KOWx_Spt5"/>
</dbReference>
<keyword evidence="14" id="KW-0648">Protein biosynthesis</keyword>
<keyword evidence="4" id="KW-0507">mRNA processing</keyword>
<feature type="compositionally biased region" description="Gly residues" evidence="10">
    <location>
        <begin position="943"/>
        <end position="957"/>
    </location>
</feature>
<dbReference type="SUPFAM" id="SSF50104">
    <property type="entry name" value="Translation proteins SH3-like domain"/>
    <property type="match status" value="1"/>
</dbReference>
<dbReference type="EMBL" id="ML996139">
    <property type="protein sequence ID" value="KAF2735167.1"/>
    <property type="molecule type" value="Genomic_DNA"/>
</dbReference>
<evidence type="ECO:0000259" key="11">
    <source>
        <dbReference type="SMART" id="SM00738"/>
    </source>
</evidence>
<dbReference type="Pfam" id="PF23042">
    <property type="entry name" value="KOW1_SPT5"/>
    <property type="match status" value="1"/>
</dbReference>
<dbReference type="InterPro" id="IPR036735">
    <property type="entry name" value="NGN_dom_sf"/>
</dbReference>
<feature type="region of interest" description="Disordered" evidence="10">
    <location>
        <begin position="782"/>
        <end position="849"/>
    </location>
</feature>
<dbReference type="InterPro" id="IPR041973">
    <property type="entry name" value="KOW_Spt5_1"/>
</dbReference>
<dbReference type="CDD" id="cd09888">
    <property type="entry name" value="NGN_Euk"/>
    <property type="match status" value="1"/>
</dbReference>
<feature type="domain" description="KOW" evidence="12">
    <location>
        <begin position="629"/>
        <end position="654"/>
    </location>
</feature>
<evidence type="ECO:0000313" key="15">
    <source>
        <dbReference type="Proteomes" id="UP000799444"/>
    </source>
</evidence>
<dbReference type="GO" id="GO:0032044">
    <property type="term" value="C:DSIF complex"/>
    <property type="evidence" value="ECO:0007669"/>
    <property type="project" value="TreeGrafter"/>
</dbReference>
<dbReference type="FunFam" id="2.30.30.30:FF:000029">
    <property type="entry name" value="Transcription elongation factor SPT5"/>
    <property type="match status" value="1"/>
</dbReference>
<dbReference type="InterPro" id="IPR014722">
    <property type="entry name" value="Rib_uL2_dom2"/>
</dbReference>
<evidence type="ECO:0000256" key="10">
    <source>
        <dbReference type="SAM" id="MobiDB-lite"/>
    </source>
</evidence>
<dbReference type="SMART" id="SM00739">
    <property type="entry name" value="KOW"/>
    <property type="match status" value="5"/>
</dbReference>
<evidence type="ECO:0000256" key="7">
    <source>
        <dbReference type="ARBA" id="ARBA00024691"/>
    </source>
</evidence>
<dbReference type="SMART" id="SM01104">
    <property type="entry name" value="CTD"/>
    <property type="match status" value="1"/>
</dbReference>
<dbReference type="InterPro" id="IPR008991">
    <property type="entry name" value="Translation_prot_SH3-like_sf"/>
</dbReference>
<dbReference type="InterPro" id="IPR005100">
    <property type="entry name" value="NGN-domain"/>
</dbReference>
<comment type="subunit">
    <text evidence="8">Component of the SPT4-SPT5 complex. Interacts with RNA polymerase II.</text>
</comment>
<dbReference type="Gene3D" id="2.30.30.30">
    <property type="match status" value="3"/>
</dbReference>
<feature type="compositionally biased region" description="Basic residues" evidence="10">
    <location>
        <begin position="90"/>
        <end position="100"/>
    </location>
</feature>
<dbReference type="GO" id="GO:0003746">
    <property type="term" value="F:translation elongation factor activity"/>
    <property type="evidence" value="ECO:0007669"/>
    <property type="project" value="UniProtKB-KW"/>
</dbReference>
<feature type="compositionally biased region" description="Acidic residues" evidence="10">
    <location>
        <begin position="11"/>
        <end position="28"/>
    </location>
</feature>
<dbReference type="CDD" id="cd06081">
    <property type="entry name" value="KOW_Spt5_1"/>
    <property type="match status" value="1"/>
</dbReference>
<dbReference type="Pfam" id="PF23037">
    <property type="entry name" value="KOWx_SPT5"/>
    <property type="match status" value="1"/>
</dbReference>
<name>A0A9P4QWV1_9PLEO</name>
<feature type="domain" description="KOW" evidence="12">
    <location>
        <begin position="506"/>
        <end position="534"/>
    </location>
</feature>
<feature type="compositionally biased region" description="Polar residues" evidence="10">
    <location>
        <begin position="901"/>
        <end position="912"/>
    </location>
</feature>
<feature type="region of interest" description="Disordered" evidence="10">
    <location>
        <begin position="1"/>
        <end position="164"/>
    </location>
</feature>
<evidence type="ECO:0000256" key="2">
    <source>
        <dbReference type="ARBA" id="ARBA00006956"/>
    </source>
</evidence>
<evidence type="ECO:0000256" key="9">
    <source>
        <dbReference type="PIRNR" id="PIRNR036945"/>
    </source>
</evidence>
<evidence type="ECO:0000256" key="8">
    <source>
        <dbReference type="ARBA" id="ARBA00025870"/>
    </source>
</evidence>
<dbReference type="InterPro" id="IPR041975">
    <property type="entry name" value="KOW_Spt5_2"/>
</dbReference>
<keyword evidence="15" id="KW-1185">Reference proteome</keyword>
<evidence type="ECO:0000256" key="1">
    <source>
        <dbReference type="ARBA" id="ARBA00004123"/>
    </source>
</evidence>
<protein>
    <recommendedName>
        <fullName evidence="3 9">Transcription elongation factor SPT5</fullName>
    </recommendedName>
</protein>
<evidence type="ECO:0000256" key="6">
    <source>
        <dbReference type="ARBA" id="ARBA00023242"/>
    </source>
</evidence>
<feature type="compositionally biased region" description="Low complexity" evidence="10">
    <location>
        <begin position="978"/>
        <end position="989"/>
    </location>
</feature>
<reference evidence="14" key="1">
    <citation type="journal article" date="2020" name="Stud. Mycol.">
        <title>101 Dothideomycetes genomes: a test case for predicting lifestyles and emergence of pathogens.</title>
        <authorList>
            <person name="Haridas S."/>
            <person name="Albert R."/>
            <person name="Binder M."/>
            <person name="Bloem J."/>
            <person name="Labutti K."/>
            <person name="Salamov A."/>
            <person name="Andreopoulos B."/>
            <person name="Baker S."/>
            <person name="Barry K."/>
            <person name="Bills G."/>
            <person name="Bluhm B."/>
            <person name="Cannon C."/>
            <person name="Castanera R."/>
            <person name="Culley D."/>
            <person name="Daum C."/>
            <person name="Ezra D."/>
            <person name="Gonzalez J."/>
            <person name="Henrissat B."/>
            <person name="Kuo A."/>
            <person name="Liang C."/>
            <person name="Lipzen A."/>
            <person name="Lutzoni F."/>
            <person name="Magnuson J."/>
            <person name="Mondo S."/>
            <person name="Nolan M."/>
            <person name="Ohm R."/>
            <person name="Pangilinan J."/>
            <person name="Park H.-J."/>
            <person name="Ramirez L."/>
            <person name="Alfaro M."/>
            <person name="Sun H."/>
            <person name="Tritt A."/>
            <person name="Yoshinaga Y."/>
            <person name="Zwiers L.-H."/>
            <person name="Turgeon B."/>
            <person name="Goodwin S."/>
            <person name="Spatafora J."/>
            <person name="Crous P."/>
            <person name="Grigoriev I."/>
        </authorList>
    </citation>
    <scope>NUCLEOTIDE SEQUENCE</scope>
    <source>
        <strain evidence="14">CBS 125425</strain>
    </source>
</reference>